<evidence type="ECO:0000256" key="6">
    <source>
        <dbReference type="ARBA" id="ARBA00022840"/>
    </source>
</evidence>
<keyword evidence="13" id="KW-1185">Reference proteome</keyword>
<dbReference type="Gene3D" id="1.20.1560.10">
    <property type="entry name" value="ABC transporter type 1, transmembrane domain"/>
    <property type="match status" value="1"/>
</dbReference>
<evidence type="ECO:0000259" key="10">
    <source>
        <dbReference type="PROSITE" id="PS50893"/>
    </source>
</evidence>
<evidence type="ECO:0000256" key="1">
    <source>
        <dbReference type="ARBA" id="ARBA00004128"/>
    </source>
</evidence>
<evidence type="ECO:0000313" key="13">
    <source>
        <dbReference type="Proteomes" id="UP000092321"/>
    </source>
</evidence>
<feature type="domain" description="ABC transporter" evidence="10">
    <location>
        <begin position="312"/>
        <end position="546"/>
    </location>
</feature>
<comment type="caution">
    <text evidence="12">The sequence shown here is derived from an EMBL/GenBank/DDBJ whole genome shotgun (WGS) entry which is preliminary data.</text>
</comment>
<feature type="transmembrane region" description="Helical" evidence="9">
    <location>
        <begin position="115"/>
        <end position="142"/>
    </location>
</feature>
<dbReference type="PANTHER" id="PTHR24223:SF443">
    <property type="entry name" value="MULTIDRUG-RESISTANCE LIKE PROTEIN 1, ISOFORM I"/>
    <property type="match status" value="1"/>
</dbReference>
<dbReference type="InterPro" id="IPR003593">
    <property type="entry name" value="AAA+_ATPase"/>
</dbReference>
<dbReference type="OrthoDB" id="6500128at2759"/>
<keyword evidence="6" id="KW-0067">ATP-binding</keyword>
<dbReference type="AlphaFoldDB" id="A0A1B7TI45"/>
<dbReference type="SUPFAM" id="SSF52540">
    <property type="entry name" value="P-loop containing nucleoside triphosphate hydrolases"/>
    <property type="match status" value="1"/>
</dbReference>
<dbReference type="InterPro" id="IPR027417">
    <property type="entry name" value="P-loop_NTPase"/>
</dbReference>
<dbReference type="GO" id="GO:0000329">
    <property type="term" value="C:fungal-type vacuole membrane"/>
    <property type="evidence" value="ECO:0007669"/>
    <property type="project" value="UniProtKB-ARBA"/>
</dbReference>
<proteinExistence type="predicted"/>
<dbReference type="GO" id="GO:0005524">
    <property type="term" value="F:ATP binding"/>
    <property type="evidence" value="ECO:0007669"/>
    <property type="project" value="UniProtKB-KW"/>
</dbReference>
<dbReference type="SUPFAM" id="SSF90123">
    <property type="entry name" value="ABC transporter transmembrane region"/>
    <property type="match status" value="1"/>
</dbReference>
<keyword evidence="5" id="KW-0547">Nucleotide-binding</keyword>
<dbReference type="GO" id="GO:0016887">
    <property type="term" value="F:ATP hydrolysis activity"/>
    <property type="evidence" value="ECO:0007669"/>
    <property type="project" value="InterPro"/>
</dbReference>
<dbReference type="Gene3D" id="3.40.50.300">
    <property type="entry name" value="P-loop containing nucleotide triphosphate hydrolases"/>
    <property type="match status" value="1"/>
</dbReference>
<dbReference type="CDD" id="cd03244">
    <property type="entry name" value="ABCC_MRP_domain2"/>
    <property type="match status" value="1"/>
</dbReference>
<keyword evidence="7 9" id="KW-1133">Transmembrane helix</keyword>
<reference evidence="13" key="1">
    <citation type="journal article" date="2016" name="Proc. Natl. Acad. Sci. U.S.A.">
        <title>Comparative genomics of biotechnologically important yeasts.</title>
        <authorList>
            <person name="Riley R."/>
            <person name="Haridas S."/>
            <person name="Wolfe K.H."/>
            <person name="Lopes M.R."/>
            <person name="Hittinger C.T."/>
            <person name="Goeker M."/>
            <person name="Salamov A.A."/>
            <person name="Wisecaver J.H."/>
            <person name="Long T.M."/>
            <person name="Calvey C.H."/>
            <person name="Aerts A.L."/>
            <person name="Barry K.W."/>
            <person name="Choi C."/>
            <person name="Clum A."/>
            <person name="Coughlan A.Y."/>
            <person name="Deshpande S."/>
            <person name="Douglass A.P."/>
            <person name="Hanson S.J."/>
            <person name="Klenk H.-P."/>
            <person name="LaButti K.M."/>
            <person name="Lapidus A."/>
            <person name="Lindquist E.A."/>
            <person name="Lipzen A.M."/>
            <person name="Meier-Kolthoff J.P."/>
            <person name="Ohm R.A."/>
            <person name="Otillar R.P."/>
            <person name="Pangilinan J.L."/>
            <person name="Peng Y."/>
            <person name="Rokas A."/>
            <person name="Rosa C.A."/>
            <person name="Scheuner C."/>
            <person name="Sibirny A.A."/>
            <person name="Slot J.C."/>
            <person name="Stielow J.B."/>
            <person name="Sun H."/>
            <person name="Kurtzman C.P."/>
            <person name="Blackwell M."/>
            <person name="Grigoriev I.V."/>
            <person name="Jeffries T.W."/>
        </authorList>
    </citation>
    <scope>NUCLEOTIDE SEQUENCE [LARGE SCALE GENOMIC DNA]</scope>
    <source>
        <strain evidence="13">NRRL Y-1626</strain>
    </source>
</reference>
<evidence type="ECO:0000256" key="4">
    <source>
        <dbReference type="ARBA" id="ARBA00022737"/>
    </source>
</evidence>
<dbReference type="Pfam" id="PF00664">
    <property type="entry name" value="ABC_membrane"/>
    <property type="match status" value="1"/>
</dbReference>
<dbReference type="Proteomes" id="UP000092321">
    <property type="component" value="Unassembled WGS sequence"/>
</dbReference>
<feature type="transmembrane region" description="Helical" evidence="9">
    <location>
        <begin position="162"/>
        <end position="182"/>
    </location>
</feature>
<evidence type="ECO:0000259" key="11">
    <source>
        <dbReference type="PROSITE" id="PS50929"/>
    </source>
</evidence>
<protein>
    <recommendedName>
        <fullName evidence="14">P-loop containing nucleoside triphosphate hydrolase protein</fullName>
    </recommendedName>
</protein>
<accession>A0A1B7TI45</accession>
<dbReference type="SMART" id="SM00382">
    <property type="entry name" value="AAA"/>
    <property type="match status" value="1"/>
</dbReference>
<gene>
    <name evidence="12" type="ORF">HANVADRAFT_30090</name>
</gene>
<dbReference type="EMBL" id="LXPE01000004">
    <property type="protein sequence ID" value="OBA28422.1"/>
    <property type="molecule type" value="Genomic_DNA"/>
</dbReference>
<dbReference type="InterPro" id="IPR050173">
    <property type="entry name" value="ABC_transporter_C-like"/>
</dbReference>
<dbReference type="InterPro" id="IPR011527">
    <property type="entry name" value="ABC1_TM_dom"/>
</dbReference>
<organism evidence="12 13">
    <name type="scientific">Hanseniaspora valbyensis NRRL Y-1626</name>
    <dbReference type="NCBI Taxonomy" id="766949"/>
    <lineage>
        <taxon>Eukaryota</taxon>
        <taxon>Fungi</taxon>
        <taxon>Dikarya</taxon>
        <taxon>Ascomycota</taxon>
        <taxon>Saccharomycotina</taxon>
        <taxon>Saccharomycetes</taxon>
        <taxon>Saccharomycodales</taxon>
        <taxon>Saccharomycodaceae</taxon>
        <taxon>Hanseniaspora</taxon>
    </lineage>
</organism>
<comment type="subcellular location">
    <subcellularLocation>
        <location evidence="1">Vacuole membrane</location>
        <topology evidence="1">Multi-pass membrane protein</topology>
    </subcellularLocation>
</comment>
<evidence type="ECO:0000256" key="3">
    <source>
        <dbReference type="ARBA" id="ARBA00022692"/>
    </source>
</evidence>
<dbReference type="PANTHER" id="PTHR24223">
    <property type="entry name" value="ATP-BINDING CASSETTE SUB-FAMILY C"/>
    <property type="match status" value="1"/>
</dbReference>
<keyword evidence="4" id="KW-0677">Repeat</keyword>
<evidence type="ECO:0000313" key="12">
    <source>
        <dbReference type="EMBL" id="OBA28422.1"/>
    </source>
</evidence>
<feature type="transmembrane region" description="Helical" evidence="9">
    <location>
        <begin position="25"/>
        <end position="45"/>
    </location>
</feature>
<evidence type="ECO:0000256" key="5">
    <source>
        <dbReference type="ARBA" id="ARBA00022741"/>
    </source>
</evidence>
<keyword evidence="2" id="KW-0813">Transport</keyword>
<evidence type="ECO:0000256" key="2">
    <source>
        <dbReference type="ARBA" id="ARBA00022448"/>
    </source>
</evidence>
<dbReference type="Pfam" id="PF00005">
    <property type="entry name" value="ABC_tran"/>
    <property type="match status" value="1"/>
</dbReference>
<sequence length="563" mass="63794">MFLEKWWLKVWSDAGEDLNGPMHSLLYYVGIYGVISLLASSFAVIRSICMTQFSAIKASRKLHDGMAQAVLRAPMQFFETTPIGRITNRFASDISTVDQGLQFILSFFLRNCLNYLTTVVILTYVMPSFFLLNCILICIYYYYQKYYVVMTRDLKRLMSISFSPIMSVLSESLVGEAVIGAFNQYDRFNYFNFENIQFNCNCVFNFRSTNRWLSVRLEIVGGLIILFTATFCCLSISSPHPISSGMVGLLMSYAMQVSGSLMWLVRMYTQVETNIVSVERIMEYTELTPEAPMVVEQNDSQLPENWPEHGEVIFEDYSTTYRKNLDPSLKNINFKIHAGEKVGICGRSGSGKSTLTLGIFRILEPLLGKIVIDGVDISKLGLQYRKKLSIIPQEGVAFEGSVRYNLDPFSEYTDEELVKSLELSHLKPHIEKIISDLLDTKISDNGSNLSAGTKQLLCLARALLNKSKVLVLDEATSSVDAETDKIIQETIRTEFKDKTILSVAHRLDSILDNDKIIVLEGGELKEFDSPTNLINDKKSIFYSLCEKGGYLKKSKNNQQQEEK</sequence>
<evidence type="ECO:0000256" key="7">
    <source>
        <dbReference type="ARBA" id="ARBA00022989"/>
    </source>
</evidence>
<keyword evidence="8 9" id="KW-0472">Membrane</keyword>
<evidence type="ECO:0000256" key="9">
    <source>
        <dbReference type="SAM" id="Phobius"/>
    </source>
</evidence>
<dbReference type="PROSITE" id="PS50929">
    <property type="entry name" value="ABC_TM1F"/>
    <property type="match status" value="1"/>
</dbReference>
<name>A0A1B7TI45_9ASCO</name>
<dbReference type="GO" id="GO:0140359">
    <property type="term" value="F:ABC-type transporter activity"/>
    <property type="evidence" value="ECO:0007669"/>
    <property type="project" value="InterPro"/>
</dbReference>
<dbReference type="InterPro" id="IPR036640">
    <property type="entry name" value="ABC1_TM_sf"/>
</dbReference>
<evidence type="ECO:0008006" key="14">
    <source>
        <dbReference type="Google" id="ProtNLM"/>
    </source>
</evidence>
<feature type="transmembrane region" description="Helical" evidence="9">
    <location>
        <begin position="217"/>
        <end position="237"/>
    </location>
</feature>
<dbReference type="FunFam" id="3.40.50.300:FF:000565">
    <property type="entry name" value="ABC bile acid transporter"/>
    <property type="match status" value="1"/>
</dbReference>
<dbReference type="FunFam" id="1.20.1560.10:FF:000013">
    <property type="entry name" value="ABC transporter C family member 2"/>
    <property type="match status" value="1"/>
</dbReference>
<dbReference type="InterPro" id="IPR003439">
    <property type="entry name" value="ABC_transporter-like_ATP-bd"/>
</dbReference>
<dbReference type="PROSITE" id="PS50893">
    <property type="entry name" value="ABC_TRANSPORTER_2"/>
    <property type="match status" value="1"/>
</dbReference>
<feature type="domain" description="ABC transmembrane type-1" evidence="11">
    <location>
        <begin position="6"/>
        <end position="273"/>
    </location>
</feature>
<keyword evidence="3 9" id="KW-0812">Transmembrane</keyword>
<evidence type="ECO:0000256" key="8">
    <source>
        <dbReference type="ARBA" id="ARBA00023136"/>
    </source>
</evidence>